<evidence type="ECO:0000313" key="1">
    <source>
        <dbReference type="EMBL" id="CAB4733745.1"/>
    </source>
</evidence>
<proteinExistence type="predicted"/>
<organism evidence="1">
    <name type="scientific">freshwater metagenome</name>
    <dbReference type="NCBI Taxonomy" id="449393"/>
    <lineage>
        <taxon>unclassified sequences</taxon>
        <taxon>metagenomes</taxon>
        <taxon>ecological metagenomes</taxon>
    </lineage>
</organism>
<reference evidence="1" key="1">
    <citation type="submission" date="2020-05" db="EMBL/GenBank/DDBJ databases">
        <authorList>
            <person name="Chiriac C."/>
            <person name="Salcher M."/>
            <person name="Ghai R."/>
            <person name="Kavagutti S V."/>
        </authorList>
    </citation>
    <scope>NUCLEOTIDE SEQUENCE</scope>
</reference>
<accession>A0A6J6SGP8</accession>
<dbReference type="AlphaFoldDB" id="A0A6J6SGP8"/>
<protein>
    <submittedName>
        <fullName evidence="1">Unannotated protein</fullName>
    </submittedName>
</protein>
<gene>
    <name evidence="1" type="ORF">UFOPK2579_02746</name>
</gene>
<dbReference type="EMBL" id="CAEZXR010000444">
    <property type="protein sequence ID" value="CAB4733745.1"/>
    <property type="molecule type" value="Genomic_DNA"/>
</dbReference>
<name>A0A6J6SGP8_9ZZZZ</name>
<sequence>MRHVDDDAIAPPVVAHPAVVSMSASVDPVRGNDVTVADDCVADRANGSAGIDNV</sequence>